<dbReference type="InterPro" id="IPR036390">
    <property type="entry name" value="WH_DNA-bd_sf"/>
</dbReference>
<gene>
    <name evidence="1" type="ORF">DFR64_2039</name>
</gene>
<dbReference type="Pfam" id="PF02082">
    <property type="entry name" value="Rrf2"/>
    <property type="match status" value="1"/>
</dbReference>
<organism evidence="1 2">
    <name type="scientific">Pelolinea submarina</name>
    <dbReference type="NCBI Taxonomy" id="913107"/>
    <lineage>
        <taxon>Bacteria</taxon>
        <taxon>Bacillati</taxon>
        <taxon>Chloroflexota</taxon>
        <taxon>Anaerolineae</taxon>
        <taxon>Anaerolineales</taxon>
        <taxon>Anaerolineaceae</taxon>
        <taxon>Pelolinea</taxon>
    </lineage>
</organism>
<dbReference type="InterPro" id="IPR030489">
    <property type="entry name" value="TR_Rrf2-type_CS"/>
</dbReference>
<dbReference type="RefSeq" id="WP_116225313.1">
    <property type="nucleotide sequence ID" value="NZ_AP018437.1"/>
</dbReference>
<reference evidence="1 2" key="1">
    <citation type="submission" date="2018-08" db="EMBL/GenBank/DDBJ databases">
        <title>Genomic Encyclopedia of Type Strains, Phase IV (KMG-IV): sequencing the most valuable type-strain genomes for metagenomic binning, comparative biology and taxonomic classification.</title>
        <authorList>
            <person name="Goeker M."/>
        </authorList>
    </citation>
    <scope>NUCLEOTIDE SEQUENCE [LARGE SCALE GENOMIC DNA]</scope>
    <source>
        <strain evidence="1 2">DSM 23923</strain>
    </source>
</reference>
<comment type="caution">
    <text evidence="1">The sequence shown here is derived from an EMBL/GenBank/DDBJ whole genome shotgun (WGS) entry which is preliminary data.</text>
</comment>
<dbReference type="Proteomes" id="UP000256388">
    <property type="component" value="Unassembled WGS sequence"/>
</dbReference>
<dbReference type="EMBL" id="QUMS01000002">
    <property type="protein sequence ID" value="REG08667.1"/>
    <property type="molecule type" value="Genomic_DNA"/>
</dbReference>
<sequence>MQITRQADYALRAVIFLSRLDDDQKASTSAIAEEQKIPPSFLAKIVSQLSLAGLIQTSRGARGGVSLARPPEKISVLDVIEAIDGPVMLNECAGSPENCTFGESCPLQQIWCDTRQELVSRLSSATFAPENIH</sequence>
<dbReference type="InterPro" id="IPR000944">
    <property type="entry name" value="Tscrpt_reg_Rrf2"/>
</dbReference>
<dbReference type="InterPro" id="IPR036388">
    <property type="entry name" value="WH-like_DNA-bd_sf"/>
</dbReference>
<accession>A0A347ZP34</accession>
<protein>
    <submittedName>
        <fullName evidence="1">BadM/Rrf2 family transcriptional regulator</fullName>
    </submittedName>
</protein>
<dbReference type="Gene3D" id="1.10.10.10">
    <property type="entry name" value="Winged helix-like DNA-binding domain superfamily/Winged helix DNA-binding domain"/>
    <property type="match status" value="1"/>
</dbReference>
<dbReference type="SUPFAM" id="SSF46785">
    <property type="entry name" value="Winged helix' DNA-binding domain"/>
    <property type="match status" value="1"/>
</dbReference>
<dbReference type="PANTHER" id="PTHR33221">
    <property type="entry name" value="WINGED HELIX-TURN-HELIX TRANSCRIPTIONAL REGULATOR, RRF2 FAMILY"/>
    <property type="match status" value="1"/>
</dbReference>
<dbReference type="PROSITE" id="PS01332">
    <property type="entry name" value="HTH_RRF2_1"/>
    <property type="match status" value="1"/>
</dbReference>
<name>A0A347ZP34_9CHLR</name>
<dbReference type="AlphaFoldDB" id="A0A347ZP34"/>
<keyword evidence="2" id="KW-1185">Reference proteome</keyword>
<evidence type="ECO:0000313" key="2">
    <source>
        <dbReference type="Proteomes" id="UP000256388"/>
    </source>
</evidence>
<dbReference type="GO" id="GO:0003700">
    <property type="term" value="F:DNA-binding transcription factor activity"/>
    <property type="evidence" value="ECO:0007669"/>
    <property type="project" value="TreeGrafter"/>
</dbReference>
<dbReference type="PANTHER" id="PTHR33221:SF2">
    <property type="entry name" value="TRANSCRIPTIONAL REGULATOR"/>
    <property type="match status" value="1"/>
</dbReference>
<dbReference type="GO" id="GO:0005829">
    <property type="term" value="C:cytosol"/>
    <property type="evidence" value="ECO:0007669"/>
    <property type="project" value="TreeGrafter"/>
</dbReference>
<evidence type="ECO:0000313" key="1">
    <source>
        <dbReference type="EMBL" id="REG08667.1"/>
    </source>
</evidence>
<dbReference type="OrthoDB" id="9808360at2"/>
<proteinExistence type="predicted"/>
<dbReference type="PROSITE" id="PS51197">
    <property type="entry name" value="HTH_RRF2_2"/>
    <property type="match status" value="1"/>
</dbReference>
<dbReference type="NCBIfam" id="TIGR00738">
    <property type="entry name" value="rrf2_super"/>
    <property type="match status" value="1"/>
</dbReference>